<dbReference type="PANTHER" id="PTHR43763">
    <property type="entry name" value="XAA-PRO AMINOPEPTIDASE 1"/>
    <property type="match status" value="1"/>
</dbReference>
<evidence type="ECO:0000256" key="1">
    <source>
        <dbReference type="SAM" id="MobiDB-lite"/>
    </source>
</evidence>
<dbReference type="Pfam" id="PF00557">
    <property type="entry name" value="Peptidase_M24"/>
    <property type="match status" value="1"/>
</dbReference>
<proteinExistence type="predicted"/>
<evidence type="ECO:0000313" key="3">
    <source>
        <dbReference type="EMBL" id="KAH8992646.1"/>
    </source>
</evidence>
<keyword evidence="4" id="KW-1185">Reference proteome</keyword>
<comment type="caution">
    <text evidence="3">The sequence shown here is derived from an EMBL/GenBank/DDBJ whole genome shotgun (WGS) entry which is preliminary data.</text>
</comment>
<organism evidence="3 4">
    <name type="scientific">Lactarius akahatsu</name>
    <dbReference type="NCBI Taxonomy" id="416441"/>
    <lineage>
        <taxon>Eukaryota</taxon>
        <taxon>Fungi</taxon>
        <taxon>Dikarya</taxon>
        <taxon>Basidiomycota</taxon>
        <taxon>Agaricomycotina</taxon>
        <taxon>Agaricomycetes</taxon>
        <taxon>Russulales</taxon>
        <taxon>Russulaceae</taxon>
        <taxon>Lactarius</taxon>
    </lineage>
</organism>
<feature type="compositionally biased region" description="Low complexity" evidence="1">
    <location>
        <begin position="98"/>
        <end position="113"/>
    </location>
</feature>
<dbReference type="EMBL" id="JAKELL010000021">
    <property type="protein sequence ID" value="KAH8992646.1"/>
    <property type="molecule type" value="Genomic_DNA"/>
</dbReference>
<dbReference type="Gene3D" id="3.90.230.10">
    <property type="entry name" value="Creatinase/methionine aminopeptidase superfamily"/>
    <property type="match status" value="1"/>
</dbReference>
<dbReference type="SUPFAM" id="SSF55920">
    <property type="entry name" value="Creatinase/aminopeptidase"/>
    <property type="match status" value="1"/>
</dbReference>
<evidence type="ECO:0000259" key="2">
    <source>
        <dbReference type="Pfam" id="PF00557"/>
    </source>
</evidence>
<feature type="domain" description="Peptidase M24" evidence="2">
    <location>
        <begin position="179"/>
        <end position="248"/>
    </location>
</feature>
<protein>
    <recommendedName>
        <fullName evidence="2">Peptidase M24 domain-containing protein</fullName>
    </recommendedName>
</protein>
<evidence type="ECO:0000313" key="4">
    <source>
        <dbReference type="Proteomes" id="UP001201163"/>
    </source>
</evidence>
<gene>
    <name evidence="3" type="ORF">EDB92DRAFT_1815809</name>
</gene>
<dbReference type="Proteomes" id="UP001201163">
    <property type="component" value="Unassembled WGS sequence"/>
</dbReference>
<sequence>MPVRSWWQSPTRPHGCAAPTLTSIPSPMAAVITDNVILSVDLERVSQDVRAQLGQVVQLRDASGRRIYPLPQGARYRPPKVLVGDKTPAQLPRGLGFPTSTPRARPSRSSRPTDNWRSSARLVAHDYLFYWFQWSWMAKTLTRLALGILERSRRRMDEEVLLAGRSSANLFLMEDNTKGTNYRHGTGHGVGHFLNLNVHKGAVGTSCSVQQPVHPVKAGYDSFKRAEPGYYAEEECGIRIENVVNVREAQTPNNFGDKGISSFEHVTVLWFVSPCLLPVYGRRTDMDS</sequence>
<dbReference type="AlphaFoldDB" id="A0AAD4QE45"/>
<feature type="region of interest" description="Disordered" evidence="1">
    <location>
        <begin position="83"/>
        <end position="115"/>
    </location>
</feature>
<dbReference type="InterPro" id="IPR000994">
    <property type="entry name" value="Pept_M24"/>
</dbReference>
<name>A0AAD4QE45_9AGAM</name>
<reference evidence="3" key="1">
    <citation type="submission" date="2022-01" db="EMBL/GenBank/DDBJ databases">
        <title>Comparative genomics reveals a dynamic genome evolution in the ectomycorrhizal milk-cap (Lactarius) mushrooms.</title>
        <authorList>
            <consortium name="DOE Joint Genome Institute"/>
            <person name="Lebreton A."/>
            <person name="Tang N."/>
            <person name="Kuo A."/>
            <person name="LaButti K."/>
            <person name="Drula E."/>
            <person name="Barry K."/>
            <person name="Clum A."/>
            <person name="Lipzen A."/>
            <person name="Mousain D."/>
            <person name="Ng V."/>
            <person name="Wang R."/>
            <person name="Wang X."/>
            <person name="Dai Y."/>
            <person name="Henrissat B."/>
            <person name="Grigoriev I.V."/>
            <person name="Guerin-Laguette A."/>
            <person name="Yu F."/>
            <person name="Martin F.M."/>
        </authorList>
    </citation>
    <scope>NUCLEOTIDE SEQUENCE</scope>
    <source>
        <strain evidence="3">QP</strain>
    </source>
</reference>
<dbReference type="InterPro" id="IPR036005">
    <property type="entry name" value="Creatinase/aminopeptidase-like"/>
</dbReference>
<dbReference type="PANTHER" id="PTHR43763:SF6">
    <property type="entry name" value="XAA-PRO AMINOPEPTIDASE 1"/>
    <property type="match status" value="1"/>
</dbReference>
<accession>A0AAD4QE45</accession>
<dbReference type="InterPro" id="IPR050422">
    <property type="entry name" value="X-Pro_aminopeptidase_P"/>
</dbReference>